<keyword evidence="1" id="KW-0732">Signal</keyword>
<accession>A0AAD4SXB8</accession>
<feature type="signal peptide" evidence="1">
    <location>
        <begin position="1"/>
        <end position="26"/>
    </location>
</feature>
<dbReference type="AlphaFoldDB" id="A0AAD4SXB8"/>
<organism evidence="2 3">
    <name type="scientific">Papaver atlanticum</name>
    <dbReference type="NCBI Taxonomy" id="357466"/>
    <lineage>
        <taxon>Eukaryota</taxon>
        <taxon>Viridiplantae</taxon>
        <taxon>Streptophyta</taxon>
        <taxon>Embryophyta</taxon>
        <taxon>Tracheophyta</taxon>
        <taxon>Spermatophyta</taxon>
        <taxon>Magnoliopsida</taxon>
        <taxon>Ranunculales</taxon>
        <taxon>Papaveraceae</taxon>
        <taxon>Papaveroideae</taxon>
        <taxon>Papaver</taxon>
    </lineage>
</organism>
<name>A0AAD4SXB8_9MAGN</name>
<dbReference type="Proteomes" id="UP001202328">
    <property type="component" value="Unassembled WGS sequence"/>
</dbReference>
<reference evidence="2" key="1">
    <citation type="submission" date="2022-04" db="EMBL/GenBank/DDBJ databases">
        <title>A functionally conserved STORR gene fusion in Papaver species that diverged 16.8 million years ago.</title>
        <authorList>
            <person name="Catania T."/>
        </authorList>
    </citation>
    <scope>NUCLEOTIDE SEQUENCE</scope>
    <source>
        <strain evidence="2">S-188037</strain>
    </source>
</reference>
<proteinExistence type="predicted"/>
<dbReference type="EMBL" id="JAJJMB010007708">
    <property type="protein sequence ID" value="KAI3928017.1"/>
    <property type="molecule type" value="Genomic_DNA"/>
</dbReference>
<dbReference type="SUPFAM" id="SSF141562">
    <property type="entry name" value="At5g01610-like"/>
    <property type="match status" value="1"/>
</dbReference>
<dbReference type="Pfam" id="PF04398">
    <property type="entry name" value="DUF538"/>
    <property type="match status" value="2"/>
</dbReference>
<gene>
    <name evidence="2" type="ORF">MKW98_023618</name>
</gene>
<evidence type="ECO:0000313" key="2">
    <source>
        <dbReference type="EMBL" id="KAI3928017.1"/>
    </source>
</evidence>
<dbReference type="PANTHER" id="PTHR31676:SF76">
    <property type="entry name" value="OS05G0362300 PROTEIN"/>
    <property type="match status" value="1"/>
</dbReference>
<protein>
    <submittedName>
        <fullName evidence="2">Uncharacterized protein</fullName>
    </submittedName>
</protein>
<dbReference type="Gene3D" id="2.30.240.10">
    <property type="entry name" value="At5g01610-like"/>
    <property type="match status" value="2"/>
</dbReference>
<keyword evidence="3" id="KW-1185">Reference proteome</keyword>
<dbReference type="InterPro" id="IPR007493">
    <property type="entry name" value="DUF538"/>
</dbReference>
<comment type="caution">
    <text evidence="2">The sequence shown here is derived from an EMBL/GenBank/DDBJ whole genome shotgun (WGS) entry which is preliminary data.</text>
</comment>
<feature type="chain" id="PRO_5042113211" evidence="1">
    <location>
        <begin position="27"/>
        <end position="140"/>
    </location>
</feature>
<evidence type="ECO:0000256" key="1">
    <source>
        <dbReference type="SAM" id="SignalP"/>
    </source>
</evidence>
<evidence type="ECO:0000313" key="3">
    <source>
        <dbReference type="Proteomes" id="UP001202328"/>
    </source>
</evidence>
<sequence length="140" mass="15171">MFSISQSLLCMILLCLTSSLITPAAAVEENSNLSAYEILQGYDFPVGLLPVGVTGYELDKSSGKFAVHFGAQLTNLSGISVKILFVWANIIEVLKRDHQLQFSIGITSAYFPIDSFYDSPKCGCGLKCKPRVDPLIVSSS</sequence>
<dbReference type="PANTHER" id="PTHR31676">
    <property type="entry name" value="T31J12.3 PROTEIN-RELATED"/>
    <property type="match status" value="1"/>
</dbReference>
<dbReference type="InterPro" id="IPR036758">
    <property type="entry name" value="At5g01610-like"/>
</dbReference>